<keyword evidence="2" id="KW-1185">Reference proteome</keyword>
<comment type="caution">
    <text evidence="1">The sequence shown here is derived from an EMBL/GenBank/DDBJ whole genome shotgun (WGS) entry which is preliminary data.</text>
</comment>
<dbReference type="EMBL" id="SPQQ01000006">
    <property type="protein sequence ID" value="TGE36911.1"/>
    <property type="molecule type" value="Genomic_DNA"/>
</dbReference>
<dbReference type="OrthoDB" id="1800988at2"/>
<proteinExistence type="predicted"/>
<evidence type="ECO:0000313" key="2">
    <source>
        <dbReference type="Proteomes" id="UP000298460"/>
    </source>
</evidence>
<dbReference type="AlphaFoldDB" id="A0A4Z0R1L3"/>
<protein>
    <submittedName>
        <fullName evidence="1">Uncharacterized protein</fullName>
    </submittedName>
</protein>
<dbReference type="RefSeq" id="WP_135549014.1">
    <property type="nucleotide sequence ID" value="NZ_SPQQ01000006.1"/>
</dbReference>
<evidence type="ECO:0000313" key="1">
    <source>
        <dbReference type="EMBL" id="TGE36911.1"/>
    </source>
</evidence>
<dbReference type="Proteomes" id="UP000298460">
    <property type="component" value="Unassembled WGS sequence"/>
</dbReference>
<accession>A0A4Z0R1L3</accession>
<name>A0A4Z0R1L3_9FIRM</name>
<sequence>MGKKAKGNDDQFKNEFLDEANVLVEVKVSDDEGETWQRRKISMVAGLDESGLNTGELFQFNNEKFRVTQGDDGLISEPLNKLKKVK</sequence>
<organism evidence="1 2">
    <name type="scientific">Desulfosporosinus fructosivorans</name>
    <dbReference type="NCBI Taxonomy" id="2018669"/>
    <lineage>
        <taxon>Bacteria</taxon>
        <taxon>Bacillati</taxon>
        <taxon>Bacillota</taxon>
        <taxon>Clostridia</taxon>
        <taxon>Eubacteriales</taxon>
        <taxon>Desulfitobacteriaceae</taxon>
        <taxon>Desulfosporosinus</taxon>
    </lineage>
</organism>
<gene>
    <name evidence="1" type="ORF">E4K67_17590</name>
</gene>
<reference evidence="1 2" key="1">
    <citation type="submission" date="2019-03" db="EMBL/GenBank/DDBJ databases">
        <title>Draft Genome Sequence of Desulfosporosinus fructosivorans Strain 63.6F, Isolated from Marine Sediment in the Baltic Sea.</title>
        <authorList>
            <person name="Hausmann B."/>
            <person name="Vandieken V."/>
            <person name="Pjevac P."/>
            <person name="Schreck K."/>
            <person name="Herbold C.W."/>
            <person name="Loy A."/>
        </authorList>
    </citation>
    <scope>NUCLEOTIDE SEQUENCE [LARGE SCALE GENOMIC DNA]</scope>
    <source>
        <strain evidence="1 2">63.6F</strain>
    </source>
</reference>